<dbReference type="GO" id="GO:0005829">
    <property type="term" value="C:cytosol"/>
    <property type="evidence" value="ECO:0007669"/>
    <property type="project" value="TreeGrafter"/>
</dbReference>
<comment type="function">
    <text evidence="10">Member of the two-component regulatory system HssS/HssR involved in intracellular heme homeostasis and tempering of staphylococcal virulence. Phosphorylated HssR binds to a direct repeat sequence within hrtAB promoter and activates the expression of hrtAB, an efflux pump, in response to extracellular heme, hemin, hemoglobin or blood.</text>
</comment>
<feature type="domain" description="Response regulatory" evidence="14">
    <location>
        <begin position="3"/>
        <end position="116"/>
    </location>
</feature>
<dbReference type="EMBL" id="AP024169">
    <property type="protein sequence ID" value="BCN28888.1"/>
    <property type="molecule type" value="Genomic_DNA"/>
</dbReference>
<dbReference type="InterPro" id="IPR001867">
    <property type="entry name" value="OmpR/PhoB-type_DNA-bd"/>
</dbReference>
<dbReference type="InterPro" id="IPR011006">
    <property type="entry name" value="CheY-like_superfamily"/>
</dbReference>
<dbReference type="PANTHER" id="PTHR48111:SF49">
    <property type="entry name" value="HEME RESPONSE REGULATOR HSSR"/>
    <property type="match status" value="1"/>
</dbReference>
<keyword evidence="17" id="KW-1185">Reference proteome</keyword>
<keyword evidence="4" id="KW-0805">Transcription regulation</keyword>
<feature type="DNA-binding region" description="OmpR/PhoB-type" evidence="13">
    <location>
        <begin position="124"/>
        <end position="221"/>
    </location>
</feature>
<dbReference type="Pfam" id="PF00486">
    <property type="entry name" value="Trans_reg_C"/>
    <property type="match status" value="1"/>
</dbReference>
<evidence type="ECO:0000259" key="14">
    <source>
        <dbReference type="PROSITE" id="PS50110"/>
    </source>
</evidence>
<comment type="function">
    <text evidence="9">May play the central regulatory role in sporulation. It may be an element of the effector pathway responsible for the activation of sporulation genes in response to nutritional stress. Spo0A may act in concert with spo0H (a sigma factor) to control the expression of some genes that are critical to the sporulation process.</text>
</comment>
<dbReference type="CDD" id="cd00383">
    <property type="entry name" value="trans_reg_C"/>
    <property type="match status" value="1"/>
</dbReference>
<evidence type="ECO:0000256" key="3">
    <source>
        <dbReference type="ARBA" id="ARBA00022490"/>
    </source>
</evidence>
<evidence type="ECO:0000259" key="15">
    <source>
        <dbReference type="PROSITE" id="PS51755"/>
    </source>
</evidence>
<evidence type="ECO:0000256" key="9">
    <source>
        <dbReference type="ARBA" id="ARBA00024867"/>
    </source>
</evidence>
<dbReference type="Gene3D" id="1.10.10.10">
    <property type="entry name" value="Winged helix-like DNA-binding domain superfamily/Winged helix DNA-binding domain"/>
    <property type="match status" value="1"/>
</dbReference>
<evidence type="ECO:0000256" key="6">
    <source>
        <dbReference type="ARBA" id="ARBA00023125"/>
    </source>
</evidence>
<evidence type="ECO:0000256" key="12">
    <source>
        <dbReference type="PROSITE-ProRule" id="PRU00169"/>
    </source>
</evidence>
<dbReference type="AlphaFoldDB" id="A0A7R7EHM1"/>
<feature type="domain" description="OmpR/PhoB-type" evidence="15">
    <location>
        <begin position="124"/>
        <end position="221"/>
    </location>
</feature>
<feature type="modified residue" description="4-aspartylphosphate" evidence="12">
    <location>
        <position position="51"/>
    </location>
</feature>
<dbReference type="InterPro" id="IPR001789">
    <property type="entry name" value="Sig_transdc_resp-reg_receiver"/>
</dbReference>
<gene>
    <name evidence="16" type="ORF">bsdtb5_01830</name>
</gene>
<dbReference type="InterPro" id="IPR039420">
    <property type="entry name" value="WalR-like"/>
</dbReference>
<evidence type="ECO:0000256" key="8">
    <source>
        <dbReference type="ARBA" id="ARBA00023163"/>
    </source>
</evidence>
<dbReference type="PROSITE" id="PS50110">
    <property type="entry name" value="RESPONSE_REGULATORY"/>
    <property type="match status" value="1"/>
</dbReference>
<reference evidence="16 17" key="1">
    <citation type="submission" date="2020-11" db="EMBL/GenBank/DDBJ databases">
        <title>Draft genome sequencing of a Lachnospiraceae strain isolated from anoxic soil subjected to BSD treatment.</title>
        <authorList>
            <person name="Uek A."/>
            <person name="Tonouchi A."/>
        </authorList>
    </citation>
    <scope>NUCLEOTIDE SEQUENCE [LARGE SCALE GENOMIC DNA]</scope>
    <source>
        <strain evidence="16 17">TB5</strain>
    </source>
</reference>
<keyword evidence="3" id="KW-0963">Cytoplasm</keyword>
<keyword evidence="12" id="KW-0597">Phosphoprotein</keyword>
<keyword evidence="5" id="KW-0843">Virulence</keyword>
<evidence type="ECO:0000256" key="5">
    <source>
        <dbReference type="ARBA" id="ARBA00023026"/>
    </source>
</evidence>
<dbReference type="Pfam" id="PF00072">
    <property type="entry name" value="Response_reg"/>
    <property type="match status" value="1"/>
</dbReference>
<dbReference type="SMART" id="SM00448">
    <property type="entry name" value="REC"/>
    <property type="match status" value="1"/>
</dbReference>
<dbReference type="SMART" id="SM00862">
    <property type="entry name" value="Trans_reg_C"/>
    <property type="match status" value="1"/>
</dbReference>
<name>A0A7R7EHM1_9FIRM</name>
<accession>A0A7R7EHM1</accession>
<evidence type="ECO:0000256" key="2">
    <source>
        <dbReference type="ARBA" id="ARBA00018672"/>
    </source>
</evidence>
<sequence length="229" mass="26332">MATILIVEDEKNIQLLISERLKPYYTILLANVGKEALDILDSKHVDLVIADIMMPRLNGYQLVETLRQEDNMVPVLMLTAKQSFDDKRKGFSTGIDDYMTKPVNYEELLWRIQALLRRSKIASDKQIVINDVILDSSSYTLTKNNDITELPKKEFELLYKLLSYPGTIFTRNQLLDDIWGYDSESGEDTIKTHISRLRNKVKEYEEFEIVTIKGLGYKANITGGKSNES</sequence>
<dbReference type="GO" id="GO:0000156">
    <property type="term" value="F:phosphorelay response regulator activity"/>
    <property type="evidence" value="ECO:0007669"/>
    <property type="project" value="TreeGrafter"/>
</dbReference>
<evidence type="ECO:0000256" key="4">
    <source>
        <dbReference type="ARBA" id="ARBA00023015"/>
    </source>
</evidence>
<evidence type="ECO:0000256" key="10">
    <source>
        <dbReference type="ARBA" id="ARBA00037471"/>
    </source>
</evidence>
<dbReference type="Gene3D" id="3.40.50.2300">
    <property type="match status" value="1"/>
</dbReference>
<proteinExistence type="predicted"/>
<evidence type="ECO:0000256" key="13">
    <source>
        <dbReference type="PROSITE-ProRule" id="PRU01091"/>
    </source>
</evidence>
<dbReference type="PANTHER" id="PTHR48111">
    <property type="entry name" value="REGULATOR OF RPOS"/>
    <property type="match status" value="1"/>
</dbReference>
<evidence type="ECO:0000256" key="1">
    <source>
        <dbReference type="ARBA" id="ARBA00004496"/>
    </source>
</evidence>
<comment type="subcellular location">
    <subcellularLocation>
        <location evidence="1">Cytoplasm</location>
    </subcellularLocation>
</comment>
<dbReference type="SUPFAM" id="SSF52172">
    <property type="entry name" value="CheY-like"/>
    <property type="match status" value="1"/>
</dbReference>
<dbReference type="GO" id="GO:0006355">
    <property type="term" value="P:regulation of DNA-templated transcription"/>
    <property type="evidence" value="ECO:0007669"/>
    <property type="project" value="InterPro"/>
</dbReference>
<dbReference type="GO" id="GO:0032993">
    <property type="term" value="C:protein-DNA complex"/>
    <property type="evidence" value="ECO:0007669"/>
    <property type="project" value="TreeGrafter"/>
</dbReference>
<keyword evidence="6 13" id="KW-0238">DNA-binding</keyword>
<dbReference type="Proteomes" id="UP000595897">
    <property type="component" value="Chromosome"/>
</dbReference>
<keyword evidence="8" id="KW-0804">Transcription</keyword>
<dbReference type="InterPro" id="IPR036388">
    <property type="entry name" value="WH-like_DNA-bd_sf"/>
</dbReference>
<dbReference type="KEGG" id="ahb:bsdtb5_01830"/>
<evidence type="ECO:0000313" key="16">
    <source>
        <dbReference type="EMBL" id="BCN28888.1"/>
    </source>
</evidence>
<protein>
    <recommendedName>
        <fullName evidence="11">Heme response regulator HssR</fullName>
    </recommendedName>
    <alternativeName>
        <fullName evidence="2">Stage 0 sporulation protein A homolog</fullName>
    </alternativeName>
</protein>
<dbReference type="GO" id="GO:0000976">
    <property type="term" value="F:transcription cis-regulatory region binding"/>
    <property type="evidence" value="ECO:0007669"/>
    <property type="project" value="TreeGrafter"/>
</dbReference>
<dbReference type="PROSITE" id="PS51755">
    <property type="entry name" value="OMPR_PHOB"/>
    <property type="match status" value="1"/>
</dbReference>
<dbReference type="RefSeq" id="WP_271714193.1">
    <property type="nucleotide sequence ID" value="NZ_AP024169.1"/>
</dbReference>
<evidence type="ECO:0000256" key="7">
    <source>
        <dbReference type="ARBA" id="ARBA00023159"/>
    </source>
</evidence>
<organism evidence="16 17">
    <name type="scientific">Anaeromicropila herbilytica</name>
    <dbReference type="NCBI Taxonomy" id="2785025"/>
    <lineage>
        <taxon>Bacteria</taxon>
        <taxon>Bacillati</taxon>
        <taxon>Bacillota</taxon>
        <taxon>Clostridia</taxon>
        <taxon>Lachnospirales</taxon>
        <taxon>Lachnospiraceae</taxon>
        <taxon>Anaeromicropila</taxon>
    </lineage>
</organism>
<keyword evidence="7" id="KW-0010">Activator</keyword>
<evidence type="ECO:0000313" key="17">
    <source>
        <dbReference type="Proteomes" id="UP000595897"/>
    </source>
</evidence>
<evidence type="ECO:0000256" key="11">
    <source>
        <dbReference type="ARBA" id="ARBA00039976"/>
    </source>
</evidence>